<name>A0A0E1NN68_YEREN</name>
<gene>
    <name evidence="7" type="ORF">ERS137941_02283</name>
    <name evidence="8" type="ORF">ERS137959_02246</name>
    <name evidence="9" type="ORF">I6I39_04035</name>
</gene>
<evidence type="ECO:0000313" key="9">
    <source>
        <dbReference type="EMBL" id="QQU47922.1"/>
    </source>
</evidence>
<dbReference type="Proteomes" id="UP000048841">
    <property type="component" value="Unassembled WGS sequence"/>
</dbReference>
<comment type="subcellular location">
    <subcellularLocation>
        <location evidence="1">Membrane</location>
        <topology evidence="1">Single-pass membrane protein</topology>
    </subcellularLocation>
</comment>
<organism evidence="7 11">
    <name type="scientific">Yersinia enterocolitica</name>
    <dbReference type="NCBI Taxonomy" id="630"/>
    <lineage>
        <taxon>Bacteria</taxon>
        <taxon>Pseudomonadati</taxon>
        <taxon>Pseudomonadota</taxon>
        <taxon>Gammaproteobacteria</taxon>
        <taxon>Enterobacterales</taxon>
        <taxon>Yersiniaceae</taxon>
        <taxon>Yersinia</taxon>
    </lineage>
</organism>
<evidence type="ECO:0000313" key="11">
    <source>
        <dbReference type="Proteomes" id="UP000048841"/>
    </source>
</evidence>
<evidence type="ECO:0000256" key="1">
    <source>
        <dbReference type="ARBA" id="ARBA00004167"/>
    </source>
</evidence>
<dbReference type="GeneID" id="31411979"/>
<dbReference type="PATRIC" id="fig|630.129.peg.3393"/>
<dbReference type="EMBL" id="CP068146">
    <property type="protein sequence ID" value="QQU47922.1"/>
    <property type="molecule type" value="Genomic_DNA"/>
</dbReference>
<protein>
    <submittedName>
        <fullName evidence="7">Prepilin peptidase dependent protein B</fullName>
    </submittedName>
    <submittedName>
        <fullName evidence="9">Prepilin peptidase-dependent protein</fullName>
    </submittedName>
</protein>
<reference evidence="8 10" key="2">
    <citation type="submission" date="2015-03" db="EMBL/GenBank/DDBJ databases">
        <authorList>
            <consortium name="Pathogen Informatics"/>
            <person name="Murphy D."/>
        </authorList>
    </citation>
    <scope>NUCLEOTIDE SEQUENCE [LARGE SCALE GENOMIC DNA]</scope>
    <source>
        <strain evidence="8 10">IP05342</strain>
    </source>
</reference>
<dbReference type="KEGG" id="yet:CH48_768"/>
<dbReference type="PANTHER" id="PTHR39583:SF3">
    <property type="entry name" value="PREPILIN PEPTIDASE-DEPENDENT PROTEIN B"/>
    <property type="match status" value="1"/>
</dbReference>
<dbReference type="EMBL" id="CPXJ01000024">
    <property type="protein sequence ID" value="CND80476.1"/>
    <property type="molecule type" value="Genomic_DNA"/>
</dbReference>
<accession>A0A0E1NN68</accession>
<evidence type="ECO:0000256" key="4">
    <source>
        <dbReference type="ARBA" id="ARBA00022989"/>
    </source>
</evidence>
<reference evidence="7 11" key="1">
    <citation type="submission" date="2015-03" db="EMBL/GenBank/DDBJ databases">
        <authorList>
            <person name="Murphy D."/>
        </authorList>
    </citation>
    <scope>NUCLEOTIDE SEQUENCE [LARGE SCALE GENOMIC DNA]</scope>
    <source>
        <strain evidence="7 11">IP26249</strain>
    </source>
</reference>
<dbReference type="PROSITE" id="PS00409">
    <property type="entry name" value="PROKAR_NTER_METHYL"/>
    <property type="match status" value="1"/>
</dbReference>
<dbReference type="NCBIfam" id="NF007848">
    <property type="entry name" value="PRK10557.1"/>
    <property type="match status" value="1"/>
</dbReference>
<dbReference type="GO" id="GO:0016020">
    <property type="term" value="C:membrane"/>
    <property type="evidence" value="ECO:0007669"/>
    <property type="project" value="UniProtKB-SubCell"/>
</dbReference>
<evidence type="ECO:0000256" key="6">
    <source>
        <dbReference type="SAM" id="Phobius"/>
    </source>
</evidence>
<feature type="transmembrane region" description="Helical" evidence="6">
    <location>
        <begin position="30"/>
        <end position="48"/>
    </location>
</feature>
<proteinExistence type="predicted"/>
<dbReference type="InterPro" id="IPR016419">
    <property type="entry name" value="Prepilin_Pept-dep_B_prd"/>
</dbReference>
<evidence type="ECO:0000313" key="10">
    <source>
        <dbReference type="Proteomes" id="UP000041601"/>
    </source>
</evidence>
<dbReference type="InterPro" id="IPR051621">
    <property type="entry name" value="T2SS_protein_J"/>
</dbReference>
<sequence length="209" mass="23796">MPEITKKKLDVYVPSHFSHKFRAGFTLPEMMLALSVGSMIIMAATQVFPQLHKQISILQQHYHLELALSQVMVVLEKDLRRAGFCHGECQGKAITTASYPSEASNSCLIVAYDLNRNGRWEGEKHQESEYFGYRLRKKTLESQRGELNCFGGGWEKLLDPKDITITHFSVSRLPQQTSDQVYRVQLAGQKRGSPAIHRQLTYTIRGDNL</sequence>
<dbReference type="Proteomes" id="UP000595309">
    <property type="component" value="Chromosome"/>
</dbReference>
<keyword evidence="5 6" id="KW-0472">Membrane</keyword>
<dbReference type="RefSeq" id="WP_005165386.1">
    <property type="nucleotide sequence ID" value="NZ_CGBC01000055.1"/>
</dbReference>
<keyword evidence="10" id="KW-1185">Reference proteome</keyword>
<dbReference type="Proteomes" id="UP000041601">
    <property type="component" value="Unassembled WGS sequence"/>
</dbReference>
<keyword evidence="3 6" id="KW-0812">Transmembrane</keyword>
<evidence type="ECO:0000256" key="5">
    <source>
        <dbReference type="ARBA" id="ARBA00023136"/>
    </source>
</evidence>
<keyword evidence="4 6" id="KW-1133">Transmembrane helix</keyword>
<dbReference type="AlphaFoldDB" id="A0A0E1NN68"/>
<dbReference type="GO" id="GO:0015628">
    <property type="term" value="P:protein secretion by the type II secretion system"/>
    <property type="evidence" value="ECO:0007669"/>
    <property type="project" value="TreeGrafter"/>
</dbReference>
<dbReference type="Pfam" id="PF07963">
    <property type="entry name" value="N_methyl"/>
    <property type="match status" value="1"/>
</dbReference>
<dbReference type="NCBIfam" id="TIGR02532">
    <property type="entry name" value="IV_pilin_GFxxxE"/>
    <property type="match status" value="1"/>
</dbReference>
<dbReference type="EMBL" id="CGBR01000014">
    <property type="protein sequence ID" value="CFQ63863.1"/>
    <property type="molecule type" value="Genomic_DNA"/>
</dbReference>
<dbReference type="InterPro" id="IPR012902">
    <property type="entry name" value="N_methyl_site"/>
</dbReference>
<evidence type="ECO:0000256" key="3">
    <source>
        <dbReference type="ARBA" id="ARBA00022692"/>
    </source>
</evidence>
<dbReference type="OMA" id="WEKMTNP"/>
<evidence type="ECO:0000313" key="8">
    <source>
        <dbReference type="EMBL" id="CND80476.1"/>
    </source>
</evidence>
<evidence type="ECO:0000256" key="2">
    <source>
        <dbReference type="ARBA" id="ARBA00022481"/>
    </source>
</evidence>
<dbReference type="PIRSF" id="PIRSF004525">
    <property type="entry name" value="Pilin_peptidase-dep_B_prd"/>
    <property type="match status" value="1"/>
</dbReference>
<reference evidence="9 12" key="3">
    <citation type="submission" date="2021-01" db="EMBL/GenBank/DDBJ databases">
        <title>FDA dAtabase for Regulatory Grade micrObial Sequences (FDA-ARGOS): Supporting development and validation of Infectious Disease Dx tests.</title>
        <authorList>
            <person name="Blissenbach B."/>
            <person name="Krut O."/>
            <person name="Tallon L."/>
            <person name="Sadzewicz L."/>
            <person name="Zhao X."/>
            <person name="Boylan J."/>
            <person name="Ott S."/>
            <person name="Bowen H."/>
            <person name="Vavikolanu K."/>
            <person name="Mehta A."/>
            <person name="Aluvathingal J."/>
            <person name="Nadendla S."/>
            <person name="Yan Y."/>
            <person name="Sichtig H."/>
        </authorList>
    </citation>
    <scope>NUCLEOTIDE SEQUENCE [LARGE SCALE GENOMIC DNA]</scope>
    <source>
        <strain evidence="9 12">FDAARGOS_1082</strain>
    </source>
</reference>
<evidence type="ECO:0000313" key="12">
    <source>
        <dbReference type="Proteomes" id="UP000595309"/>
    </source>
</evidence>
<evidence type="ECO:0000313" key="7">
    <source>
        <dbReference type="EMBL" id="CFQ63863.1"/>
    </source>
</evidence>
<dbReference type="PANTHER" id="PTHR39583">
    <property type="entry name" value="TYPE II SECRETION SYSTEM PROTEIN J-RELATED"/>
    <property type="match status" value="1"/>
</dbReference>
<keyword evidence="2" id="KW-0488">Methylation</keyword>